<reference evidence="2" key="1">
    <citation type="submission" date="2020-05" db="EMBL/GenBank/DDBJ databases">
        <title>Mycena genomes resolve the evolution of fungal bioluminescence.</title>
        <authorList>
            <person name="Tsai I.J."/>
        </authorList>
    </citation>
    <scope>NUCLEOTIDE SEQUENCE</scope>
    <source>
        <strain evidence="2">160909Yilan</strain>
    </source>
</reference>
<name>A0A8H6YH98_9AGAR</name>
<evidence type="ECO:0008006" key="4">
    <source>
        <dbReference type="Google" id="ProtNLM"/>
    </source>
</evidence>
<organism evidence="2 3">
    <name type="scientific">Mycena sanguinolenta</name>
    <dbReference type="NCBI Taxonomy" id="230812"/>
    <lineage>
        <taxon>Eukaryota</taxon>
        <taxon>Fungi</taxon>
        <taxon>Dikarya</taxon>
        <taxon>Basidiomycota</taxon>
        <taxon>Agaricomycotina</taxon>
        <taxon>Agaricomycetes</taxon>
        <taxon>Agaricomycetidae</taxon>
        <taxon>Agaricales</taxon>
        <taxon>Marasmiineae</taxon>
        <taxon>Mycenaceae</taxon>
        <taxon>Mycena</taxon>
    </lineage>
</organism>
<dbReference type="Gene3D" id="3.80.10.10">
    <property type="entry name" value="Ribonuclease Inhibitor"/>
    <property type="match status" value="1"/>
</dbReference>
<sequence length="551" mass="63094">MSSSSLKFRIIVYARRGHCSLHRCLRPHLHSRHQLSVSSARTASSDGHLTRDNFLPPTTTVRMHPALEILEIQEHIFRHFYRHGYTTPDLVALACTCKTFQEPALDLVWHFDASLRRFLNLFPEDAFFRGGKGDWNRVARPLRPLVPADFERFSFYANRVQHFAWSEANVWHVNEIFEAMAPCLPEGCLFPNLRSLSFMHAEVSRIRFFISKKLVQIWNSYGKPCDGVAFIAPVAPTLEYLAINSSFHRSVDVDTQAVSGLLLQTNRLRILHTRTLSWDALVHLSNMRSLRELNVGDLTFDTQSMVHLGAFPCLDNLNFQRAPTSHLFHFLRLLSTPLSSKYFHIGVQDDIAAGSVHIHEMLAQHLDHAAICDIKLTIGSWVTAERLHADWRITLTEEVLETLIQAWPRLQILRLVTQKASDDPEDQPKLPLTALRQFARHCLHLHTLELMFDTTNPPSAPEDDDAVQTTLTELRVSFSPIAESDKASVARYFFHLFPNMATLFYQMNIMVYILADPNDRRRRRIGQRSPEEAGWNGVAGHLQHLHKATGD</sequence>
<keyword evidence="1" id="KW-1133">Transmembrane helix</keyword>
<protein>
    <recommendedName>
        <fullName evidence="4">F-box domain-containing protein</fullName>
    </recommendedName>
</protein>
<evidence type="ECO:0000313" key="3">
    <source>
        <dbReference type="Proteomes" id="UP000623467"/>
    </source>
</evidence>
<comment type="caution">
    <text evidence="2">The sequence shown here is derived from an EMBL/GenBank/DDBJ whole genome shotgun (WGS) entry which is preliminary data.</text>
</comment>
<dbReference type="EMBL" id="JACAZH010000009">
    <property type="protein sequence ID" value="KAF7358681.1"/>
    <property type="molecule type" value="Genomic_DNA"/>
</dbReference>
<dbReference type="AlphaFoldDB" id="A0A8H6YH98"/>
<feature type="transmembrane region" description="Helical" evidence="1">
    <location>
        <begin position="492"/>
        <end position="515"/>
    </location>
</feature>
<keyword evidence="3" id="KW-1185">Reference proteome</keyword>
<accession>A0A8H6YH98</accession>
<dbReference type="OrthoDB" id="2841072at2759"/>
<evidence type="ECO:0000313" key="2">
    <source>
        <dbReference type="EMBL" id="KAF7358681.1"/>
    </source>
</evidence>
<keyword evidence="1" id="KW-0812">Transmembrane</keyword>
<dbReference type="InterPro" id="IPR032675">
    <property type="entry name" value="LRR_dom_sf"/>
</dbReference>
<gene>
    <name evidence="2" type="ORF">MSAN_01207100</name>
</gene>
<proteinExistence type="predicted"/>
<dbReference type="Proteomes" id="UP000623467">
    <property type="component" value="Unassembled WGS sequence"/>
</dbReference>
<evidence type="ECO:0000256" key="1">
    <source>
        <dbReference type="SAM" id="Phobius"/>
    </source>
</evidence>
<keyword evidence="1" id="KW-0472">Membrane</keyword>
<dbReference type="SUPFAM" id="SSF52047">
    <property type="entry name" value="RNI-like"/>
    <property type="match status" value="1"/>
</dbReference>